<comment type="similarity">
    <text evidence="2 8">Belongs to the 4-toluene sulfonate uptake permease (TSUP) (TC 2.A.102) family.</text>
</comment>
<evidence type="ECO:0000256" key="2">
    <source>
        <dbReference type="ARBA" id="ARBA00009142"/>
    </source>
</evidence>
<sequence>MFDLSLLQWLLVIICAIFIGFTKTGLPSLGILVVTILMTVFPARESVGILLPMLLIGDLFAVTFYRRNVVWKYLVSLLPWVLLGIITGYFVLEVVTSEQLQPLVGFIVLGIILLHILQEKLGGHFNQMLPQSLWFTSFMGILGGLTTMVGNAAGGVMAIYLLVKGMPKQEFIGTGAWFFLSVNLIKFPFYLHLGLINGNSLTFNLWMLPVILLGAFIGVKVLHLLPQKVFRVLILLFAAVGAVKLLF</sequence>
<keyword evidence="7 8" id="KW-0472">Membrane</keyword>
<feature type="transmembrane region" description="Helical" evidence="8">
    <location>
        <begin position="229"/>
        <end position="246"/>
    </location>
</feature>
<feature type="transmembrane region" description="Helical" evidence="8">
    <location>
        <begin position="205"/>
        <end position="222"/>
    </location>
</feature>
<evidence type="ECO:0000256" key="1">
    <source>
        <dbReference type="ARBA" id="ARBA00004651"/>
    </source>
</evidence>
<evidence type="ECO:0000256" key="8">
    <source>
        <dbReference type="RuleBase" id="RU363041"/>
    </source>
</evidence>
<feature type="transmembrane region" description="Helical" evidence="8">
    <location>
        <begin position="138"/>
        <end position="163"/>
    </location>
</feature>
<reference evidence="10" key="1">
    <citation type="journal article" date="2019" name="Int. J. Syst. Evol. Microbiol.">
        <title>The Global Catalogue of Microorganisms (GCM) 10K type strain sequencing project: providing services to taxonomists for standard genome sequencing and annotation.</title>
        <authorList>
            <consortium name="The Broad Institute Genomics Platform"/>
            <consortium name="The Broad Institute Genome Sequencing Center for Infectious Disease"/>
            <person name="Wu L."/>
            <person name="Ma J."/>
        </authorList>
    </citation>
    <scope>NUCLEOTIDE SEQUENCE [LARGE SCALE GENOMIC DNA]</scope>
    <source>
        <strain evidence="10">CCUG 54822</strain>
    </source>
</reference>
<evidence type="ECO:0000313" key="10">
    <source>
        <dbReference type="Proteomes" id="UP001597178"/>
    </source>
</evidence>
<name>A0ABW3ZW39_9BACI</name>
<feature type="transmembrane region" description="Helical" evidence="8">
    <location>
        <begin position="6"/>
        <end position="34"/>
    </location>
</feature>
<comment type="subcellular location">
    <subcellularLocation>
        <location evidence="1 8">Cell membrane</location>
        <topology evidence="1 8">Multi-pass membrane protein</topology>
    </subcellularLocation>
</comment>
<keyword evidence="10" id="KW-1185">Reference proteome</keyword>
<dbReference type="InterPro" id="IPR002781">
    <property type="entry name" value="TM_pro_TauE-like"/>
</dbReference>
<evidence type="ECO:0000256" key="6">
    <source>
        <dbReference type="ARBA" id="ARBA00022989"/>
    </source>
</evidence>
<dbReference type="EMBL" id="JBHTNH010000026">
    <property type="protein sequence ID" value="MFD1362454.1"/>
    <property type="molecule type" value="Genomic_DNA"/>
</dbReference>
<accession>A0ABW3ZW39</accession>
<evidence type="ECO:0000256" key="7">
    <source>
        <dbReference type="ARBA" id="ARBA00023136"/>
    </source>
</evidence>
<organism evidence="9 10">
    <name type="scientific">Lentibacillus salinarum</name>
    <dbReference type="NCBI Taxonomy" id="446820"/>
    <lineage>
        <taxon>Bacteria</taxon>
        <taxon>Bacillati</taxon>
        <taxon>Bacillota</taxon>
        <taxon>Bacilli</taxon>
        <taxon>Bacillales</taxon>
        <taxon>Bacillaceae</taxon>
        <taxon>Lentibacillus</taxon>
    </lineage>
</organism>
<dbReference type="PANTHER" id="PTHR30269">
    <property type="entry name" value="TRANSMEMBRANE PROTEIN YFCA"/>
    <property type="match status" value="1"/>
</dbReference>
<dbReference type="Pfam" id="PF01925">
    <property type="entry name" value="TauE"/>
    <property type="match status" value="1"/>
</dbReference>
<dbReference type="PANTHER" id="PTHR30269:SF23">
    <property type="entry name" value="MEMBRANE TRANSPORTER PROTEIN YDHB-RELATED"/>
    <property type="match status" value="1"/>
</dbReference>
<protein>
    <recommendedName>
        <fullName evidence="8">Probable membrane transporter protein</fullName>
    </recommendedName>
</protein>
<evidence type="ECO:0000256" key="5">
    <source>
        <dbReference type="ARBA" id="ARBA00022692"/>
    </source>
</evidence>
<evidence type="ECO:0000256" key="3">
    <source>
        <dbReference type="ARBA" id="ARBA00022448"/>
    </source>
</evidence>
<dbReference type="Proteomes" id="UP001597178">
    <property type="component" value="Unassembled WGS sequence"/>
</dbReference>
<proteinExistence type="inferred from homology"/>
<keyword evidence="3" id="KW-0813">Transport</keyword>
<comment type="caution">
    <text evidence="9">The sequence shown here is derived from an EMBL/GenBank/DDBJ whole genome shotgun (WGS) entry which is preliminary data.</text>
</comment>
<feature type="transmembrane region" description="Helical" evidence="8">
    <location>
        <begin position="99"/>
        <end position="118"/>
    </location>
</feature>
<feature type="transmembrane region" description="Helical" evidence="8">
    <location>
        <begin position="175"/>
        <end position="193"/>
    </location>
</feature>
<feature type="transmembrane region" description="Helical" evidence="8">
    <location>
        <begin position="71"/>
        <end position="92"/>
    </location>
</feature>
<dbReference type="RefSeq" id="WP_382401017.1">
    <property type="nucleotide sequence ID" value="NZ_JBHTNH010000026.1"/>
</dbReference>
<evidence type="ECO:0000256" key="4">
    <source>
        <dbReference type="ARBA" id="ARBA00022475"/>
    </source>
</evidence>
<keyword evidence="6 8" id="KW-1133">Transmembrane helix</keyword>
<dbReference type="InterPro" id="IPR052017">
    <property type="entry name" value="TSUP"/>
</dbReference>
<gene>
    <name evidence="9" type="ORF">ACFQ4A_12375</name>
</gene>
<evidence type="ECO:0000313" key="9">
    <source>
        <dbReference type="EMBL" id="MFD1362454.1"/>
    </source>
</evidence>
<keyword evidence="4 8" id="KW-1003">Cell membrane</keyword>
<keyword evidence="5 8" id="KW-0812">Transmembrane</keyword>
<feature type="transmembrane region" description="Helical" evidence="8">
    <location>
        <begin position="46"/>
        <end position="65"/>
    </location>
</feature>